<comment type="caution">
    <text evidence="2">The sequence shown here is derived from an EMBL/GenBank/DDBJ whole genome shotgun (WGS) entry which is preliminary data.</text>
</comment>
<keyword evidence="3" id="KW-1185">Reference proteome</keyword>
<feature type="transmembrane region" description="Helical" evidence="1">
    <location>
        <begin position="52"/>
        <end position="75"/>
    </location>
</feature>
<keyword evidence="1" id="KW-0812">Transmembrane</keyword>
<protein>
    <submittedName>
        <fullName evidence="2">Uncharacterized protein</fullName>
    </submittedName>
</protein>
<keyword evidence="1" id="KW-0472">Membrane</keyword>
<evidence type="ECO:0000256" key="1">
    <source>
        <dbReference type="SAM" id="Phobius"/>
    </source>
</evidence>
<evidence type="ECO:0000313" key="2">
    <source>
        <dbReference type="EMBL" id="GAU97932.1"/>
    </source>
</evidence>
<dbReference type="EMBL" id="BDGG01000004">
    <property type="protein sequence ID" value="GAU97932.1"/>
    <property type="molecule type" value="Genomic_DNA"/>
</dbReference>
<dbReference type="AlphaFoldDB" id="A0A1D1VCY1"/>
<proteinExistence type="predicted"/>
<dbReference type="Proteomes" id="UP000186922">
    <property type="component" value="Unassembled WGS sequence"/>
</dbReference>
<keyword evidence="1" id="KW-1133">Transmembrane helix</keyword>
<evidence type="ECO:0000313" key="3">
    <source>
        <dbReference type="Proteomes" id="UP000186922"/>
    </source>
</evidence>
<organism evidence="2 3">
    <name type="scientific">Ramazzottius varieornatus</name>
    <name type="common">Water bear</name>
    <name type="synonym">Tardigrade</name>
    <dbReference type="NCBI Taxonomy" id="947166"/>
    <lineage>
        <taxon>Eukaryota</taxon>
        <taxon>Metazoa</taxon>
        <taxon>Ecdysozoa</taxon>
        <taxon>Tardigrada</taxon>
        <taxon>Eutardigrada</taxon>
        <taxon>Parachela</taxon>
        <taxon>Hypsibioidea</taxon>
        <taxon>Ramazzottiidae</taxon>
        <taxon>Ramazzottius</taxon>
    </lineage>
</organism>
<accession>A0A1D1VCY1</accession>
<name>A0A1D1VCY1_RAMVA</name>
<gene>
    <name evidence="2" type="primary">RvY_09150-1</name>
    <name evidence="2" type="synonym">RvY_09150.1</name>
    <name evidence="2" type="ORF">RvY_09150</name>
</gene>
<sequence length="86" mass="9806">MVIFGWLSVKRGAFASLKITYSRRFSDKNTPETRQRANRQELEADLTPAVPLLLINFCFSALRALSFVFLCATIWRAPSIARARTQ</sequence>
<reference evidence="2 3" key="1">
    <citation type="journal article" date="2016" name="Nat. Commun.">
        <title>Extremotolerant tardigrade genome and improved radiotolerance of human cultured cells by tardigrade-unique protein.</title>
        <authorList>
            <person name="Hashimoto T."/>
            <person name="Horikawa D.D."/>
            <person name="Saito Y."/>
            <person name="Kuwahara H."/>
            <person name="Kozuka-Hata H."/>
            <person name="Shin-I T."/>
            <person name="Minakuchi Y."/>
            <person name="Ohishi K."/>
            <person name="Motoyama A."/>
            <person name="Aizu T."/>
            <person name="Enomoto A."/>
            <person name="Kondo K."/>
            <person name="Tanaka S."/>
            <person name="Hara Y."/>
            <person name="Koshikawa S."/>
            <person name="Sagara H."/>
            <person name="Miura T."/>
            <person name="Yokobori S."/>
            <person name="Miyagawa K."/>
            <person name="Suzuki Y."/>
            <person name="Kubo T."/>
            <person name="Oyama M."/>
            <person name="Kohara Y."/>
            <person name="Fujiyama A."/>
            <person name="Arakawa K."/>
            <person name="Katayama T."/>
            <person name="Toyoda A."/>
            <person name="Kunieda T."/>
        </authorList>
    </citation>
    <scope>NUCLEOTIDE SEQUENCE [LARGE SCALE GENOMIC DNA]</scope>
    <source>
        <strain evidence="2 3">YOKOZUNA-1</strain>
    </source>
</reference>